<protein>
    <recommendedName>
        <fullName evidence="3">Plasmid stabilization protein</fullName>
    </recommendedName>
</protein>
<proteinExistence type="predicted"/>
<reference evidence="1" key="1">
    <citation type="submission" date="2017-03" db="EMBL/GenBank/DDBJ databases">
        <authorList>
            <consortium name="AG Boll"/>
        </authorList>
    </citation>
    <scope>NUCLEOTIDE SEQUENCE [LARGE SCALE GENOMIC DNA]</scope>
    <source>
        <strain evidence="1">Chol</strain>
    </source>
</reference>
<evidence type="ECO:0000313" key="1">
    <source>
        <dbReference type="EMBL" id="SMB33157.1"/>
    </source>
</evidence>
<evidence type="ECO:0000313" key="2">
    <source>
        <dbReference type="Proteomes" id="UP000242886"/>
    </source>
</evidence>
<dbReference type="InterPro" id="IPR027417">
    <property type="entry name" value="P-loop_NTPase"/>
</dbReference>
<name>A0A7Z7MWD2_9PROT</name>
<keyword evidence="1" id="KW-0614">Plasmid</keyword>
<dbReference type="RefSeq" id="WP_154717479.1">
    <property type="nucleotide sequence ID" value="NZ_LT837804.1"/>
</dbReference>
<dbReference type="Gene3D" id="3.40.50.300">
    <property type="entry name" value="P-loop containing nucleotide triphosphate hydrolases"/>
    <property type="match status" value="1"/>
</dbReference>
<evidence type="ECO:0008006" key="3">
    <source>
        <dbReference type="Google" id="ProtNLM"/>
    </source>
</evidence>
<dbReference type="SUPFAM" id="SSF52540">
    <property type="entry name" value="P-loop containing nucleoside triphosphate hydrolases"/>
    <property type="match status" value="1"/>
</dbReference>
<dbReference type="AlphaFoldDB" id="A0A7Z7MWD2"/>
<geneLocation type="plasmid" evidence="1 2">
    <name>SDENCHOLpa</name>
</geneLocation>
<organism evidence="1 2">
    <name type="scientific">Sterolibacterium denitrificans</name>
    <dbReference type="NCBI Taxonomy" id="157592"/>
    <lineage>
        <taxon>Bacteria</taxon>
        <taxon>Pseudomonadati</taxon>
        <taxon>Pseudomonadota</taxon>
        <taxon>Betaproteobacteria</taxon>
        <taxon>Nitrosomonadales</taxon>
        <taxon>Sterolibacteriaceae</taxon>
        <taxon>Sterolibacterium</taxon>
    </lineage>
</organism>
<sequence length="235" mass="26091">MKVAVLNFSGNVGKTTVAGHLLKPRMGDAPIYSIESINTGADADGLDVEKMRGKKFGELVDELMPLDTAIIDVGASNVEDFLKLMQQFDGSHEEFDFFVVPVVKEKKVQADTVNTIRALQKLGIEKKRIRLVFNKVEVDEAVADEFAALFGLAESEKSFVVKPEATIYANEVFERLKAVGKSLGEITADETDYRARLRQATDEDEKELCVRMVALKRLAVTANKNLDDVFKALFK</sequence>
<dbReference type="InterPro" id="IPR047985">
    <property type="entry name" value="StbB-like"/>
</dbReference>
<gene>
    <name evidence="1" type="ORF">SDENCHOL_PA20011</name>
</gene>
<dbReference type="NCBIfam" id="NF041292">
    <property type="entry name" value="StbB"/>
    <property type="match status" value="1"/>
</dbReference>
<dbReference type="Proteomes" id="UP000242886">
    <property type="component" value="Plasmid SDENCHOLpa"/>
</dbReference>
<dbReference type="EMBL" id="LT837804">
    <property type="protein sequence ID" value="SMB33157.1"/>
    <property type="molecule type" value="Genomic_DNA"/>
</dbReference>
<accession>A0A7Z7MWD2</accession>
<keyword evidence="2" id="KW-1185">Reference proteome</keyword>